<feature type="region of interest" description="Disordered" evidence="1">
    <location>
        <begin position="1"/>
        <end position="21"/>
    </location>
</feature>
<gene>
    <name evidence="2" type="ORF">G6N73_14160</name>
</gene>
<comment type="caution">
    <text evidence="2">The sequence shown here is derived from an EMBL/GenBank/DDBJ whole genome shotgun (WGS) entry which is preliminary data.</text>
</comment>
<accession>A0A6G4WDW9</accession>
<proteinExistence type="predicted"/>
<name>A0A6G4WDW9_9HYPH</name>
<dbReference type="AlphaFoldDB" id="A0A6G4WDW9"/>
<sequence>MADDKTKSGGQHQASMTDDLEAEALHLAEATDLSPNQARELIRRHGNDRKKLMELAKTFKAES</sequence>
<protein>
    <recommendedName>
        <fullName evidence="4">DUF3606 domain-containing protein</fullName>
    </recommendedName>
</protein>
<keyword evidence="3" id="KW-1185">Reference proteome</keyword>
<dbReference type="RefSeq" id="WP_165028580.1">
    <property type="nucleotide sequence ID" value="NZ_JAAKZF010000016.1"/>
</dbReference>
<reference evidence="2 3" key="1">
    <citation type="submission" date="2020-02" db="EMBL/GenBank/DDBJ databases">
        <title>Genome sequence of strain CCNWXJ40-4.</title>
        <authorList>
            <person name="Gao J."/>
            <person name="Sun J."/>
        </authorList>
    </citation>
    <scope>NUCLEOTIDE SEQUENCE [LARGE SCALE GENOMIC DNA]</scope>
    <source>
        <strain evidence="2 3">CCNWXJ 40-4</strain>
    </source>
</reference>
<evidence type="ECO:0000313" key="2">
    <source>
        <dbReference type="EMBL" id="NGO52307.1"/>
    </source>
</evidence>
<evidence type="ECO:0000256" key="1">
    <source>
        <dbReference type="SAM" id="MobiDB-lite"/>
    </source>
</evidence>
<evidence type="ECO:0008006" key="4">
    <source>
        <dbReference type="Google" id="ProtNLM"/>
    </source>
</evidence>
<evidence type="ECO:0000313" key="3">
    <source>
        <dbReference type="Proteomes" id="UP001642900"/>
    </source>
</evidence>
<dbReference type="Proteomes" id="UP001642900">
    <property type="component" value="Unassembled WGS sequence"/>
</dbReference>
<dbReference type="EMBL" id="JAAKZF010000016">
    <property type="protein sequence ID" value="NGO52307.1"/>
    <property type="molecule type" value="Genomic_DNA"/>
</dbReference>
<organism evidence="2 3">
    <name type="scientific">Allomesorhizobium camelthorni</name>
    <dbReference type="NCBI Taxonomy" id="475069"/>
    <lineage>
        <taxon>Bacteria</taxon>
        <taxon>Pseudomonadati</taxon>
        <taxon>Pseudomonadota</taxon>
        <taxon>Alphaproteobacteria</taxon>
        <taxon>Hyphomicrobiales</taxon>
        <taxon>Phyllobacteriaceae</taxon>
        <taxon>Allomesorhizobium</taxon>
    </lineage>
</organism>